<dbReference type="CDD" id="cd06170">
    <property type="entry name" value="LuxR_C_like"/>
    <property type="match status" value="1"/>
</dbReference>
<dbReference type="SUPFAM" id="SSF46894">
    <property type="entry name" value="C-terminal effector domain of the bipartite response regulators"/>
    <property type="match status" value="1"/>
</dbReference>
<evidence type="ECO:0000256" key="5">
    <source>
        <dbReference type="PROSITE-ProRule" id="PRU00169"/>
    </source>
</evidence>
<protein>
    <submittedName>
        <fullName evidence="8">Response regulator</fullName>
    </submittedName>
</protein>
<feature type="domain" description="HTH luxR-type" evidence="6">
    <location>
        <begin position="153"/>
        <end position="218"/>
    </location>
</feature>
<keyword evidence="3" id="KW-0238">DNA-binding</keyword>
<name>A0ABW3CXV5_9FLAO</name>
<dbReference type="PANTHER" id="PTHR43214">
    <property type="entry name" value="TWO-COMPONENT RESPONSE REGULATOR"/>
    <property type="match status" value="1"/>
</dbReference>
<dbReference type="SMART" id="SM00421">
    <property type="entry name" value="HTH_LUXR"/>
    <property type="match status" value="1"/>
</dbReference>
<dbReference type="Gene3D" id="3.40.50.2300">
    <property type="match status" value="1"/>
</dbReference>
<dbReference type="InterPro" id="IPR039420">
    <property type="entry name" value="WalR-like"/>
</dbReference>
<evidence type="ECO:0000256" key="1">
    <source>
        <dbReference type="ARBA" id="ARBA00022553"/>
    </source>
</evidence>
<dbReference type="CDD" id="cd17535">
    <property type="entry name" value="REC_NarL-like"/>
    <property type="match status" value="1"/>
</dbReference>
<keyword evidence="2" id="KW-0805">Transcription regulation</keyword>
<comment type="caution">
    <text evidence="8">The sequence shown here is derived from an EMBL/GenBank/DDBJ whole genome shotgun (WGS) entry which is preliminary data.</text>
</comment>
<dbReference type="InterPro" id="IPR058245">
    <property type="entry name" value="NreC/VraR/RcsB-like_REC"/>
</dbReference>
<gene>
    <name evidence="8" type="ORF">ACFQ1M_05630</name>
</gene>
<dbReference type="PROSITE" id="PS50043">
    <property type="entry name" value="HTH_LUXR_2"/>
    <property type="match status" value="1"/>
</dbReference>
<evidence type="ECO:0000256" key="2">
    <source>
        <dbReference type="ARBA" id="ARBA00023015"/>
    </source>
</evidence>
<evidence type="ECO:0000313" key="9">
    <source>
        <dbReference type="Proteomes" id="UP001596978"/>
    </source>
</evidence>
<evidence type="ECO:0000259" key="6">
    <source>
        <dbReference type="PROSITE" id="PS50043"/>
    </source>
</evidence>
<dbReference type="PRINTS" id="PR00038">
    <property type="entry name" value="HTHLUXR"/>
</dbReference>
<dbReference type="Pfam" id="PF00072">
    <property type="entry name" value="Response_reg"/>
    <property type="match status" value="1"/>
</dbReference>
<keyword evidence="1 5" id="KW-0597">Phosphoprotein</keyword>
<sequence>MTTNAINIVLVDDEALFRKGMAFILGREKNFNILFEAADGEMLQNALAETNVVPDIILMDLKMPKMNGVEATKFLHKEYPEIKVIALTSYTNKAFIINMVDVGASSYLVKNASPDEVVHTINEVATKGFYYNDEVMRVIHQNMLASDGKPQKSRLDSDLLTKREKEVLQLICEQKTTAEIGEQLFISPRTVEGHRNNLLLKTESKNTAGLVIFGIQNKLVDLQPNF</sequence>
<reference evidence="9" key="1">
    <citation type="journal article" date="2019" name="Int. J. Syst. Evol. Microbiol.">
        <title>The Global Catalogue of Microorganisms (GCM) 10K type strain sequencing project: providing services to taxonomists for standard genome sequencing and annotation.</title>
        <authorList>
            <consortium name="The Broad Institute Genomics Platform"/>
            <consortium name="The Broad Institute Genome Sequencing Center for Infectious Disease"/>
            <person name="Wu L."/>
            <person name="Ma J."/>
        </authorList>
    </citation>
    <scope>NUCLEOTIDE SEQUENCE [LARGE SCALE GENOMIC DNA]</scope>
    <source>
        <strain evidence="9">CCUG 62952</strain>
    </source>
</reference>
<feature type="domain" description="Response regulatory" evidence="7">
    <location>
        <begin position="7"/>
        <end position="125"/>
    </location>
</feature>
<dbReference type="Proteomes" id="UP001596978">
    <property type="component" value="Unassembled WGS sequence"/>
</dbReference>
<dbReference type="PANTHER" id="PTHR43214:SF41">
    <property type="entry name" value="NITRATE_NITRITE RESPONSE REGULATOR PROTEIN NARP"/>
    <property type="match status" value="1"/>
</dbReference>
<keyword evidence="4" id="KW-0804">Transcription</keyword>
<accession>A0ABW3CXV5</accession>
<dbReference type="EMBL" id="JBHTJH010000004">
    <property type="protein sequence ID" value="MFD0861677.1"/>
    <property type="molecule type" value="Genomic_DNA"/>
</dbReference>
<dbReference type="InterPro" id="IPR001789">
    <property type="entry name" value="Sig_transdc_resp-reg_receiver"/>
</dbReference>
<proteinExistence type="predicted"/>
<evidence type="ECO:0000259" key="7">
    <source>
        <dbReference type="PROSITE" id="PS50110"/>
    </source>
</evidence>
<dbReference type="Pfam" id="PF00196">
    <property type="entry name" value="GerE"/>
    <property type="match status" value="1"/>
</dbReference>
<dbReference type="PROSITE" id="PS50110">
    <property type="entry name" value="RESPONSE_REGULATORY"/>
    <property type="match status" value="1"/>
</dbReference>
<dbReference type="InterPro" id="IPR011006">
    <property type="entry name" value="CheY-like_superfamily"/>
</dbReference>
<evidence type="ECO:0000256" key="3">
    <source>
        <dbReference type="ARBA" id="ARBA00023125"/>
    </source>
</evidence>
<keyword evidence="9" id="KW-1185">Reference proteome</keyword>
<dbReference type="InterPro" id="IPR016032">
    <property type="entry name" value="Sig_transdc_resp-reg_C-effctor"/>
</dbReference>
<organism evidence="8 9">
    <name type="scientific">Sungkyunkwania multivorans</name>
    <dbReference type="NCBI Taxonomy" id="1173618"/>
    <lineage>
        <taxon>Bacteria</taxon>
        <taxon>Pseudomonadati</taxon>
        <taxon>Bacteroidota</taxon>
        <taxon>Flavobacteriia</taxon>
        <taxon>Flavobacteriales</taxon>
        <taxon>Flavobacteriaceae</taxon>
        <taxon>Sungkyunkwania</taxon>
    </lineage>
</organism>
<feature type="modified residue" description="4-aspartylphosphate" evidence="5">
    <location>
        <position position="60"/>
    </location>
</feature>
<evidence type="ECO:0000313" key="8">
    <source>
        <dbReference type="EMBL" id="MFD0861677.1"/>
    </source>
</evidence>
<dbReference type="RefSeq" id="WP_386405138.1">
    <property type="nucleotide sequence ID" value="NZ_JBHTJH010000004.1"/>
</dbReference>
<dbReference type="SUPFAM" id="SSF52172">
    <property type="entry name" value="CheY-like"/>
    <property type="match status" value="1"/>
</dbReference>
<dbReference type="InterPro" id="IPR000792">
    <property type="entry name" value="Tscrpt_reg_LuxR_C"/>
</dbReference>
<dbReference type="SMART" id="SM00448">
    <property type="entry name" value="REC"/>
    <property type="match status" value="1"/>
</dbReference>
<evidence type="ECO:0000256" key="4">
    <source>
        <dbReference type="ARBA" id="ARBA00023163"/>
    </source>
</evidence>